<gene>
    <name evidence="1" type="ORF">Zmor_024306</name>
</gene>
<dbReference type="AlphaFoldDB" id="A0AA38M7Y7"/>
<organism evidence="1 2">
    <name type="scientific">Zophobas morio</name>
    <dbReference type="NCBI Taxonomy" id="2755281"/>
    <lineage>
        <taxon>Eukaryota</taxon>
        <taxon>Metazoa</taxon>
        <taxon>Ecdysozoa</taxon>
        <taxon>Arthropoda</taxon>
        <taxon>Hexapoda</taxon>
        <taxon>Insecta</taxon>
        <taxon>Pterygota</taxon>
        <taxon>Neoptera</taxon>
        <taxon>Endopterygota</taxon>
        <taxon>Coleoptera</taxon>
        <taxon>Polyphaga</taxon>
        <taxon>Cucujiformia</taxon>
        <taxon>Tenebrionidae</taxon>
        <taxon>Zophobas</taxon>
    </lineage>
</organism>
<dbReference type="EMBL" id="JALNTZ010000007">
    <property type="protein sequence ID" value="KAJ3646731.1"/>
    <property type="molecule type" value="Genomic_DNA"/>
</dbReference>
<evidence type="ECO:0000313" key="1">
    <source>
        <dbReference type="EMBL" id="KAJ3646731.1"/>
    </source>
</evidence>
<evidence type="ECO:0000313" key="2">
    <source>
        <dbReference type="Proteomes" id="UP001168821"/>
    </source>
</evidence>
<protein>
    <submittedName>
        <fullName evidence="1">Uncharacterized protein</fullName>
    </submittedName>
</protein>
<accession>A0AA38M7Y7</accession>
<sequence length="91" mass="10698">MRQKQMEDDEIKIIILSLEGEDPLEMCRWSGRGHVMNNCVLFRFNPYVDSEDPQLVIPKELREDVLAQYHNSPTASKELFKRSLQNFTSQI</sequence>
<reference evidence="1" key="1">
    <citation type="journal article" date="2023" name="G3 (Bethesda)">
        <title>Whole genome assemblies of Zophobas morio and Tenebrio molitor.</title>
        <authorList>
            <person name="Kaur S."/>
            <person name="Stinson S.A."/>
            <person name="diCenzo G.C."/>
        </authorList>
    </citation>
    <scope>NUCLEOTIDE SEQUENCE</scope>
    <source>
        <strain evidence="1">QUZm001</strain>
    </source>
</reference>
<name>A0AA38M7Y7_9CUCU</name>
<proteinExistence type="predicted"/>
<dbReference type="Proteomes" id="UP001168821">
    <property type="component" value="Unassembled WGS sequence"/>
</dbReference>
<keyword evidence="2" id="KW-1185">Reference proteome</keyword>
<comment type="caution">
    <text evidence="1">The sequence shown here is derived from an EMBL/GenBank/DDBJ whole genome shotgun (WGS) entry which is preliminary data.</text>
</comment>